<dbReference type="GO" id="GO:0008745">
    <property type="term" value="F:N-acetylmuramoyl-L-alanine amidase activity"/>
    <property type="evidence" value="ECO:0007669"/>
    <property type="project" value="InterPro"/>
</dbReference>
<evidence type="ECO:0000256" key="1">
    <source>
        <dbReference type="ARBA" id="ARBA00022529"/>
    </source>
</evidence>
<evidence type="ECO:0000313" key="4">
    <source>
        <dbReference type="EMBL" id="AFY98208.1"/>
    </source>
</evidence>
<evidence type="ECO:0000313" key="5">
    <source>
        <dbReference type="Proteomes" id="UP000012037"/>
    </source>
</evidence>
<organism evidence="4 5">
    <name type="scientific">Leuconostoc phage P793</name>
    <dbReference type="NCBI Taxonomy" id="1262522"/>
    <lineage>
        <taxon>Viruses</taxon>
        <taxon>Duplodnaviria</taxon>
        <taxon>Heunggongvirae</taxon>
        <taxon>Uroviricota</taxon>
        <taxon>Caudoviricetes</taxon>
        <taxon>Mccleskeyvirinae</taxon>
        <taxon>Limdunavirus</taxon>
        <taxon>Limdunavirus P793</taxon>
    </lineage>
</organism>
<proteinExistence type="predicted"/>
<dbReference type="GO" id="GO:0001897">
    <property type="term" value="P:symbiont-mediated cytolysis of host cell"/>
    <property type="evidence" value="ECO:0007669"/>
    <property type="project" value="UniProtKB-ARBA"/>
</dbReference>
<sequence>MTYIIKQDIVVPNRYVYNTSQLQPGFHQIHLHSTGNPNSSVQNERDYLAGHYNTANYTHLVGITNGQVDIRQVMNTNGGAWDVGGDWNWETWGAIEFVEGSIKSQADFNKAYPAYIWLARYLAKQAGIPYTIDTPNISGIKTHNYASATGHGSDHVDPIQFLAKRGVSRDKLNHDIVYGVGNDSSPIVAPSQPVPQSKPAPNQPVSSAIQQFKNAGNHFTNTKPFKVDKIVKDYDGNYQAISYWLAGGTDADMTLNGIPLAILDNVTRGNNAPSQNGDYMRFAAGYDNGTIDKYDTATNGVGIVFGKYGIIWFNADAFIKL</sequence>
<dbReference type="Proteomes" id="UP000012037">
    <property type="component" value="Segment"/>
</dbReference>
<dbReference type="OrthoDB" id="5856at10239"/>
<keyword evidence="5" id="KW-1185">Reference proteome</keyword>
<dbReference type="InterPro" id="IPR002502">
    <property type="entry name" value="Amidase_domain"/>
</dbReference>
<dbReference type="SUPFAM" id="SSF55846">
    <property type="entry name" value="N-acetylmuramoyl-L-alanine amidase-like"/>
    <property type="match status" value="1"/>
</dbReference>
<dbReference type="SMART" id="SM00644">
    <property type="entry name" value="Ami_2"/>
    <property type="match status" value="1"/>
</dbReference>
<protein>
    <submittedName>
        <fullName evidence="4">Putative lysin</fullName>
    </submittedName>
</protein>
<dbReference type="Gene3D" id="2.40.50.670">
    <property type="match status" value="1"/>
</dbReference>
<name>M4I776_9CAUD</name>
<dbReference type="Gene3D" id="3.40.80.10">
    <property type="entry name" value="Peptidoglycan recognition protein-like"/>
    <property type="match status" value="1"/>
</dbReference>
<keyword evidence="1" id="KW-0929">Antimicrobial</keyword>
<dbReference type="GO" id="GO:0009253">
    <property type="term" value="P:peptidoglycan catabolic process"/>
    <property type="evidence" value="ECO:0007669"/>
    <property type="project" value="InterPro"/>
</dbReference>
<reference evidence="4 5" key="1">
    <citation type="journal article" date="2013" name="Appl. Environ. Microbiol.">
        <title>Identification of the Receptor-Binding Protein in lytic Leuconostoc pseudomesenteroides Bacteriophages.</title>
        <authorList>
            <person name="Kot W."/>
            <person name="Hammer K."/>
            <person name="Neve H."/>
            <person name="Vogensen F.K."/>
        </authorList>
    </citation>
    <scope>NUCLEOTIDE SEQUENCE [LARGE SCALE GENOMIC DNA]</scope>
</reference>
<dbReference type="InterPro" id="IPR036505">
    <property type="entry name" value="Amidase/PGRP_sf"/>
</dbReference>
<gene>
    <name evidence="4" type="ORF">P793_035</name>
</gene>
<evidence type="ECO:0000256" key="2">
    <source>
        <dbReference type="ARBA" id="ARBA00022638"/>
    </source>
</evidence>
<dbReference type="KEGG" id="vg:15041532"/>
<evidence type="ECO:0000259" key="3">
    <source>
        <dbReference type="SMART" id="SM00644"/>
    </source>
</evidence>
<feature type="domain" description="N-acetylmuramoyl-L-alanine amidase" evidence="3">
    <location>
        <begin position="17"/>
        <end position="159"/>
    </location>
</feature>
<dbReference type="CDD" id="cd06583">
    <property type="entry name" value="PGRP"/>
    <property type="match status" value="1"/>
</dbReference>
<dbReference type="GO" id="GO:0042742">
    <property type="term" value="P:defense response to bacterium"/>
    <property type="evidence" value="ECO:0007669"/>
    <property type="project" value="UniProtKB-KW"/>
</dbReference>
<dbReference type="EMBL" id="KC013021">
    <property type="protein sequence ID" value="AFY98208.1"/>
    <property type="molecule type" value="Genomic_DNA"/>
</dbReference>
<dbReference type="RefSeq" id="YP_007677995.1">
    <property type="nucleotide sequence ID" value="NC_020880.1"/>
</dbReference>
<dbReference type="Pfam" id="PF01510">
    <property type="entry name" value="Amidase_2"/>
    <property type="match status" value="1"/>
</dbReference>
<accession>M4I776</accession>
<keyword evidence="2" id="KW-0081">Bacteriolytic enzyme</keyword>
<dbReference type="GeneID" id="15041532"/>
<dbReference type="InterPro" id="IPR038263">
    <property type="entry name" value="Lytic_exo_TRD_sf"/>
</dbReference>